<evidence type="ECO:0000313" key="5">
    <source>
        <dbReference type="WBParaSite" id="SBAD_0000750701-mRNA-1"/>
    </source>
</evidence>
<dbReference type="OrthoDB" id="5340910at2759"/>
<dbReference type="SUPFAM" id="SSF48065">
    <property type="entry name" value="DBL homology domain (DH-domain)"/>
    <property type="match status" value="1"/>
</dbReference>
<dbReference type="PROSITE" id="PS50010">
    <property type="entry name" value="DH_2"/>
    <property type="match status" value="1"/>
</dbReference>
<dbReference type="GO" id="GO:0016477">
    <property type="term" value="P:cell migration"/>
    <property type="evidence" value="ECO:0007669"/>
    <property type="project" value="TreeGrafter"/>
</dbReference>
<name>A0A183IUD9_9BILA</name>
<dbReference type="AlphaFoldDB" id="A0A183IUD9"/>
<organism evidence="5">
    <name type="scientific">Soboliphyme baturini</name>
    <dbReference type="NCBI Taxonomy" id="241478"/>
    <lineage>
        <taxon>Eukaryota</taxon>
        <taxon>Metazoa</taxon>
        <taxon>Ecdysozoa</taxon>
        <taxon>Nematoda</taxon>
        <taxon>Enoplea</taxon>
        <taxon>Dorylaimia</taxon>
        <taxon>Dioctophymatida</taxon>
        <taxon>Dioctophymatoidea</taxon>
        <taxon>Soboliphymatidae</taxon>
        <taxon>Soboliphyme</taxon>
    </lineage>
</organism>
<dbReference type="GO" id="GO:0005737">
    <property type="term" value="C:cytoplasm"/>
    <property type="evidence" value="ECO:0007669"/>
    <property type="project" value="TreeGrafter"/>
</dbReference>
<dbReference type="SUPFAM" id="SSF47576">
    <property type="entry name" value="Calponin-homology domain, CH-domain"/>
    <property type="match status" value="1"/>
</dbReference>
<dbReference type="Pfam" id="PF00621">
    <property type="entry name" value="RhoGEF"/>
    <property type="match status" value="1"/>
</dbReference>
<dbReference type="Gene3D" id="2.30.29.30">
    <property type="entry name" value="Pleckstrin-homology domain (PH domain)/Phosphotyrosine-binding domain (PTB)"/>
    <property type="match status" value="1"/>
</dbReference>
<dbReference type="PROSITE" id="PS50003">
    <property type="entry name" value="PH_DOMAIN"/>
    <property type="match status" value="1"/>
</dbReference>
<protein>
    <submittedName>
        <fullName evidence="5">PH domain-containing protein</fullName>
    </submittedName>
</protein>
<dbReference type="SUPFAM" id="SSF50729">
    <property type="entry name" value="PH domain-like"/>
    <property type="match status" value="1"/>
</dbReference>
<evidence type="ECO:0000313" key="3">
    <source>
        <dbReference type="EMBL" id="VDP12386.1"/>
    </source>
</evidence>
<evidence type="ECO:0000259" key="2">
    <source>
        <dbReference type="PROSITE" id="PS50010"/>
    </source>
</evidence>
<dbReference type="PANTHER" id="PTHR45818:SF3">
    <property type="entry name" value="PROTEIN VAV"/>
    <property type="match status" value="1"/>
</dbReference>
<dbReference type="Gene3D" id="1.10.418.10">
    <property type="entry name" value="Calponin-like domain"/>
    <property type="match status" value="1"/>
</dbReference>
<gene>
    <name evidence="3" type="ORF">SBAD_LOCUS7235</name>
</gene>
<accession>A0A183IUD9</accession>
<dbReference type="Proteomes" id="UP000270296">
    <property type="component" value="Unassembled WGS sequence"/>
</dbReference>
<dbReference type="Gene3D" id="1.20.900.10">
    <property type="entry name" value="Dbl homology (DH) domain"/>
    <property type="match status" value="1"/>
</dbReference>
<dbReference type="InterPro" id="IPR035899">
    <property type="entry name" value="DBL_dom_sf"/>
</dbReference>
<dbReference type="GO" id="GO:0005085">
    <property type="term" value="F:guanyl-nucleotide exchange factor activity"/>
    <property type="evidence" value="ECO:0007669"/>
    <property type="project" value="InterPro"/>
</dbReference>
<dbReference type="InterPro" id="IPR036872">
    <property type="entry name" value="CH_dom_sf"/>
</dbReference>
<dbReference type="PANTHER" id="PTHR45818">
    <property type="entry name" value="PROTEIN VAV"/>
    <property type="match status" value="1"/>
</dbReference>
<evidence type="ECO:0000259" key="1">
    <source>
        <dbReference type="PROSITE" id="PS50003"/>
    </source>
</evidence>
<evidence type="ECO:0000313" key="4">
    <source>
        <dbReference type="Proteomes" id="UP000270296"/>
    </source>
</evidence>
<reference evidence="3 4" key="2">
    <citation type="submission" date="2018-11" db="EMBL/GenBank/DDBJ databases">
        <authorList>
            <consortium name="Pathogen Informatics"/>
        </authorList>
    </citation>
    <scope>NUCLEOTIDE SEQUENCE [LARGE SCALE GENOMIC DNA]</scope>
</reference>
<proteinExistence type="predicted"/>
<dbReference type="InterPro" id="IPR011993">
    <property type="entry name" value="PH-like_dom_sf"/>
</dbReference>
<keyword evidence="4" id="KW-1185">Reference proteome</keyword>
<dbReference type="WBParaSite" id="SBAD_0000750701-mRNA-1">
    <property type="protein sequence ID" value="SBAD_0000750701-mRNA-1"/>
    <property type="gene ID" value="SBAD_0000750701"/>
</dbReference>
<feature type="domain" description="DH" evidence="2">
    <location>
        <begin position="148"/>
        <end position="390"/>
    </location>
</feature>
<dbReference type="InterPro" id="IPR000219">
    <property type="entry name" value="DH_dom"/>
</dbReference>
<dbReference type="InterPro" id="IPR001849">
    <property type="entry name" value="PH_domain"/>
</dbReference>
<dbReference type="InterPro" id="IPR055251">
    <property type="entry name" value="SOS1_NGEF_PH"/>
</dbReference>
<sequence>MCLKHTLSYDRHGITGLRLLSTAFLCLKNICLFLNACQNVFGLEPSALFEAWELYKVADFGKVLNTLSKLSKCPVAVRLGVTGFPDENSSVAVEHEYYNDEIYRELAEVADSKELTEEVYDQVSDEDRDKIYDHLVTKAPLGKEEFQFYTPLKDVLSAEDHNTVFMNLPLLVHIHASFKKELWKAVRLSVGLISSPTTPCATPGTPTGTGTEAAAATHRIGDVFVKYKGHFVCYGDYCSQLTRAQRRIDQLCAENSYVKQKISELVKLTPMDDESRPSLQLGWDAMRDLSLYLNEVTRDCETRQIIRDIQASIVDLRMPDNTELCDYGRLHKDGELRIFSHYDRDKKLKIRYIFVFDKVLLICKPGKNNQYSFKDALILREYRVEDMNEANGSTRQTIKLTPKWTFSWCLVHRNLETVYAMYTKSIEAKESWLLAIKTAQ</sequence>
<dbReference type="Pfam" id="PF22697">
    <property type="entry name" value="SOS1_NGEF_PH"/>
    <property type="match status" value="1"/>
</dbReference>
<reference evidence="5" key="1">
    <citation type="submission" date="2016-06" db="UniProtKB">
        <authorList>
            <consortium name="WormBaseParasite"/>
        </authorList>
    </citation>
    <scope>IDENTIFICATION</scope>
</reference>
<dbReference type="EMBL" id="UZAM01010443">
    <property type="protein sequence ID" value="VDP12386.1"/>
    <property type="molecule type" value="Genomic_DNA"/>
</dbReference>
<feature type="domain" description="PH" evidence="1">
    <location>
        <begin position="329"/>
        <end position="440"/>
    </location>
</feature>